<name>A0A369YHQ5_9PAST</name>
<keyword evidence="1" id="KW-1133">Transmembrane helix</keyword>
<feature type="signal peptide" evidence="2">
    <location>
        <begin position="1"/>
        <end position="24"/>
    </location>
</feature>
<keyword evidence="3" id="KW-0121">Carboxypeptidase</keyword>
<dbReference type="GO" id="GO:0004180">
    <property type="term" value="F:carboxypeptidase activity"/>
    <property type="evidence" value="ECO:0007669"/>
    <property type="project" value="UniProtKB-KW"/>
</dbReference>
<dbReference type="Proteomes" id="UP000253872">
    <property type="component" value="Unassembled WGS sequence"/>
</dbReference>
<evidence type="ECO:0000256" key="2">
    <source>
        <dbReference type="SAM" id="SignalP"/>
    </source>
</evidence>
<dbReference type="InterPro" id="IPR008969">
    <property type="entry name" value="CarboxyPept-like_regulatory"/>
</dbReference>
<feature type="chain" id="PRO_5016579451" evidence="2">
    <location>
        <begin position="25"/>
        <end position="164"/>
    </location>
</feature>
<dbReference type="EMBL" id="QEPN01000003">
    <property type="protein sequence ID" value="RDE72760.1"/>
    <property type="molecule type" value="Genomic_DNA"/>
</dbReference>
<accession>A0A369YHQ5</accession>
<comment type="caution">
    <text evidence="3">The sequence shown here is derived from an EMBL/GenBank/DDBJ whole genome shotgun (WGS) entry which is preliminary data.</text>
</comment>
<reference evidence="3 4" key="1">
    <citation type="submission" date="2018-05" db="EMBL/GenBank/DDBJ databases">
        <title>Draft Genome Sequences for a Diverse set of 7 Haemophilus Species.</title>
        <authorList>
            <person name="Nichols M."/>
            <person name="Topaz N."/>
            <person name="Wang X."/>
            <person name="Wang X."/>
            <person name="Boxrud D."/>
        </authorList>
    </citation>
    <scope>NUCLEOTIDE SEQUENCE [LARGE SCALE GENOMIC DNA]</scope>
    <source>
        <strain evidence="3 4">C2002001239</strain>
    </source>
</reference>
<organism evidence="3 4">
    <name type="scientific">Haemophilus sputorum</name>
    <dbReference type="NCBI Taxonomy" id="1078480"/>
    <lineage>
        <taxon>Bacteria</taxon>
        <taxon>Pseudomonadati</taxon>
        <taxon>Pseudomonadota</taxon>
        <taxon>Gammaproteobacteria</taxon>
        <taxon>Pasteurellales</taxon>
        <taxon>Pasteurellaceae</taxon>
        <taxon>Haemophilus</taxon>
    </lineage>
</organism>
<sequence length="164" mass="18002">MEFSPKILQQAVILGLFFTNSAMAHSLHLFADYDGNAISGKAYYSDQTPAAETYVEVIKTGETAPTVYGKTDASGHFSLPLNQTGTFTVVVEGMEGHRVEAVVQAKAVATNTTASVNAAEITLLREEINQLKNKIYWRDVLGSIGYILGFFGFWALLKNKRGRY</sequence>
<gene>
    <name evidence="3" type="ORF">DPV93_05650</name>
</gene>
<keyword evidence="1" id="KW-0472">Membrane</keyword>
<dbReference type="AlphaFoldDB" id="A0A369YHQ5"/>
<evidence type="ECO:0000313" key="4">
    <source>
        <dbReference type="Proteomes" id="UP000253872"/>
    </source>
</evidence>
<proteinExistence type="predicted"/>
<protein>
    <submittedName>
        <fullName evidence="3">Carboxypeptidase regulatory-like domain-containing protein</fullName>
    </submittedName>
</protein>
<feature type="transmembrane region" description="Helical" evidence="1">
    <location>
        <begin position="135"/>
        <end position="157"/>
    </location>
</feature>
<keyword evidence="3" id="KW-0645">Protease</keyword>
<keyword evidence="1" id="KW-0812">Transmembrane</keyword>
<keyword evidence="3" id="KW-0378">Hydrolase</keyword>
<evidence type="ECO:0000256" key="1">
    <source>
        <dbReference type="SAM" id="Phobius"/>
    </source>
</evidence>
<keyword evidence="2" id="KW-0732">Signal</keyword>
<dbReference type="STRING" id="1035839.GCA_000238795_01382"/>
<evidence type="ECO:0000313" key="3">
    <source>
        <dbReference type="EMBL" id="RDE72760.1"/>
    </source>
</evidence>
<dbReference type="SUPFAM" id="SSF49464">
    <property type="entry name" value="Carboxypeptidase regulatory domain-like"/>
    <property type="match status" value="1"/>
</dbReference>
<dbReference type="RefSeq" id="WP_111402850.1">
    <property type="nucleotide sequence ID" value="NZ_QEPN01000003.1"/>
</dbReference>